<sequence>MVLVVFLVGFSVSSLAAFMILIKSLVDSSFLEIESFGVDLAPQQMLTMTPQKINLINLTKNLRALLYMLLVLVLRKYTLVDIIIWCFDHPLEIPFIAVGRLSIIHFLFRKEDIPYQHTQKSKANACKWLLPSSGSLSLPAIPALIS</sequence>
<keyword evidence="1" id="KW-0812">Transmembrane</keyword>
<dbReference type="AlphaFoldDB" id="A0A3M7P9C3"/>
<keyword evidence="3" id="KW-1185">Reference proteome</keyword>
<protein>
    <submittedName>
        <fullName evidence="2">Uncharacterized protein</fullName>
    </submittedName>
</protein>
<feature type="transmembrane region" description="Helical" evidence="1">
    <location>
        <begin position="6"/>
        <end position="26"/>
    </location>
</feature>
<dbReference type="EMBL" id="REGN01012354">
    <property type="protein sequence ID" value="RMZ95652.1"/>
    <property type="molecule type" value="Genomic_DNA"/>
</dbReference>
<comment type="caution">
    <text evidence="2">The sequence shown here is derived from an EMBL/GenBank/DDBJ whole genome shotgun (WGS) entry which is preliminary data.</text>
</comment>
<evidence type="ECO:0000313" key="3">
    <source>
        <dbReference type="Proteomes" id="UP000276133"/>
    </source>
</evidence>
<accession>A0A3M7P9C3</accession>
<keyword evidence="1" id="KW-1133">Transmembrane helix</keyword>
<name>A0A3M7P9C3_BRAPC</name>
<keyword evidence="1" id="KW-0472">Membrane</keyword>
<gene>
    <name evidence="2" type="ORF">BpHYR1_006846</name>
</gene>
<evidence type="ECO:0000256" key="1">
    <source>
        <dbReference type="SAM" id="Phobius"/>
    </source>
</evidence>
<dbReference type="Proteomes" id="UP000276133">
    <property type="component" value="Unassembled WGS sequence"/>
</dbReference>
<organism evidence="2 3">
    <name type="scientific">Brachionus plicatilis</name>
    <name type="common">Marine rotifer</name>
    <name type="synonym">Brachionus muelleri</name>
    <dbReference type="NCBI Taxonomy" id="10195"/>
    <lineage>
        <taxon>Eukaryota</taxon>
        <taxon>Metazoa</taxon>
        <taxon>Spiralia</taxon>
        <taxon>Gnathifera</taxon>
        <taxon>Rotifera</taxon>
        <taxon>Eurotatoria</taxon>
        <taxon>Monogononta</taxon>
        <taxon>Pseudotrocha</taxon>
        <taxon>Ploima</taxon>
        <taxon>Brachionidae</taxon>
        <taxon>Brachionus</taxon>
    </lineage>
</organism>
<proteinExistence type="predicted"/>
<evidence type="ECO:0000313" key="2">
    <source>
        <dbReference type="EMBL" id="RMZ95652.1"/>
    </source>
</evidence>
<reference evidence="2 3" key="1">
    <citation type="journal article" date="2018" name="Sci. Rep.">
        <title>Genomic signatures of local adaptation to the degree of environmental predictability in rotifers.</title>
        <authorList>
            <person name="Franch-Gras L."/>
            <person name="Hahn C."/>
            <person name="Garcia-Roger E.M."/>
            <person name="Carmona M.J."/>
            <person name="Serra M."/>
            <person name="Gomez A."/>
        </authorList>
    </citation>
    <scope>NUCLEOTIDE SEQUENCE [LARGE SCALE GENOMIC DNA]</scope>
    <source>
        <strain evidence="2">HYR1</strain>
    </source>
</reference>